<reference evidence="1 2" key="1">
    <citation type="submission" date="2024-04" db="EMBL/GenBank/DDBJ databases">
        <authorList>
            <person name="Fracassetti M."/>
        </authorList>
    </citation>
    <scope>NUCLEOTIDE SEQUENCE [LARGE SCALE GENOMIC DNA]</scope>
</reference>
<dbReference type="AlphaFoldDB" id="A0AAV2EW07"/>
<protein>
    <recommendedName>
        <fullName evidence="3">Galectin</fullName>
    </recommendedName>
</protein>
<organism evidence="1 2">
    <name type="scientific">Linum trigynum</name>
    <dbReference type="NCBI Taxonomy" id="586398"/>
    <lineage>
        <taxon>Eukaryota</taxon>
        <taxon>Viridiplantae</taxon>
        <taxon>Streptophyta</taxon>
        <taxon>Embryophyta</taxon>
        <taxon>Tracheophyta</taxon>
        <taxon>Spermatophyta</taxon>
        <taxon>Magnoliopsida</taxon>
        <taxon>eudicotyledons</taxon>
        <taxon>Gunneridae</taxon>
        <taxon>Pentapetalae</taxon>
        <taxon>rosids</taxon>
        <taxon>fabids</taxon>
        <taxon>Malpighiales</taxon>
        <taxon>Linaceae</taxon>
        <taxon>Linum</taxon>
    </lineage>
</organism>
<proteinExistence type="predicted"/>
<dbReference type="EMBL" id="OZ034818">
    <property type="protein sequence ID" value="CAL1390150.1"/>
    <property type="molecule type" value="Genomic_DNA"/>
</dbReference>
<accession>A0AAV2EW07</accession>
<name>A0AAV2EW07_9ROSI</name>
<sequence length="83" mass="9423">MRSRWSEPFTVTEVFRYGVVEISHPPKGIFKVNGHRLKLYLGGKVDLDDGINTNKLSMKDQATPGWKTSGQLIFKVNSRSQTK</sequence>
<evidence type="ECO:0000313" key="1">
    <source>
        <dbReference type="EMBL" id="CAL1390150.1"/>
    </source>
</evidence>
<evidence type="ECO:0000313" key="2">
    <source>
        <dbReference type="Proteomes" id="UP001497516"/>
    </source>
</evidence>
<gene>
    <name evidence="1" type="ORF">LTRI10_LOCUS30958</name>
</gene>
<dbReference type="Proteomes" id="UP001497516">
    <property type="component" value="Chromosome 5"/>
</dbReference>
<evidence type="ECO:0008006" key="3">
    <source>
        <dbReference type="Google" id="ProtNLM"/>
    </source>
</evidence>
<keyword evidence="2" id="KW-1185">Reference proteome</keyword>